<name>A0ABP6Q2H6_9ACTN</name>
<dbReference type="Pfam" id="PF00571">
    <property type="entry name" value="CBS"/>
    <property type="match status" value="2"/>
</dbReference>
<organism evidence="5 6">
    <name type="scientific">Actinocorallia longicatena</name>
    <dbReference type="NCBI Taxonomy" id="111803"/>
    <lineage>
        <taxon>Bacteria</taxon>
        <taxon>Bacillati</taxon>
        <taxon>Actinomycetota</taxon>
        <taxon>Actinomycetes</taxon>
        <taxon>Streptosporangiales</taxon>
        <taxon>Thermomonosporaceae</taxon>
        <taxon>Actinocorallia</taxon>
    </lineage>
</organism>
<evidence type="ECO:0000259" key="4">
    <source>
        <dbReference type="PROSITE" id="PS51371"/>
    </source>
</evidence>
<dbReference type="PROSITE" id="PS50914">
    <property type="entry name" value="BON"/>
    <property type="match status" value="1"/>
</dbReference>
<dbReference type="InterPro" id="IPR046342">
    <property type="entry name" value="CBS_dom_sf"/>
</dbReference>
<reference evidence="6" key="1">
    <citation type="journal article" date="2019" name="Int. J. Syst. Evol. Microbiol.">
        <title>The Global Catalogue of Microorganisms (GCM) 10K type strain sequencing project: providing services to taxonomists for standard genome sequencing and annotation.</title>
        <authorList>
            <consortium name="The Broad Institute Genomics Platform"/>
            <consortium name="The Broad Institute Genome Sequencing Center for Infectious Disease"/>
            <person name="Wu L."/>
            <person name="Ma J."/>
        </authorList>
    </citation>
    <scope>NUCLEOTIDE SEQUENCE [LARGE SCALE GENOMIC DNA]</scope>
    <source>
        <strain evidence="6">JCM 9377</strain>
    </source>
</reference>
<dbReference type="InterPro" id="IPR000644">
    <property type="entry name" value="CBS_dom"/>
</dbReference>
<protein>
    <submittedName>
        <fullName evidence="5">CBS domain-containing protein</fullName>
    </submittedName>
</protein>
<evidence type="ECO:0000313" key="5">
    <source>
        <dbReference type="EMBL" id="GAA3194276.1"/>
    </source>
</evidence>
<dbReference type="Gene3D" id="3.30.1340.30">
    <property type="match status" value="1"/>
</dbReference>
<evidence type="ECO:0000259" key="3">
    <source>
        <dbReference type="PROSITE" id="PS50914"/>
    </source>
</evidence>
<dbReference type="PANTHER" id="PTHR43080">
    <property type="entry name" value="CBS DOMAIN-CONTAINING PROTEIN CBSX3, MITOCHONDRIAL"/>
    <property type="match status" value="1"/>
</dbReference>
<gene>
    <name evidence="5" type="ORF">GCM10010468_04040</name>
</gene>
<accession>A0ABP6Q2H6</accession>
<feature type="domain" description="CBS" evidence="4">
    <location>
        <begin position="95"/>
        <end position="151"/>
    </location>
</feature>
<dbReference type="SMART" id="SM00116">
    <property type="entry name" value="CBS"/>
    <property type="match status" value="2"/>
</dbReference>
<dbReference type="Pfam" id="PF04972">
    <property type="entry name" value="BON"/>
    <property type="match status" value="1"/>
</dbReference>
<dbReference type="Proteomes" id="UP001501237">
    <property type="component" value="Unassembled WGS sequence"/>
</dbReference>
<evidence type="ECO:0000256" key="1">
    <source>
        <dbReference type="ARBA" id="ARBA00023122"/>
    </source>
</evidence>
<dbReference type="CDD" id="cd04586">
    <property type="entry name" value="CBS_pair_BON_assoc"/>
    <property type="match status" value="1"/>
</dbReference>
<dbReference type="InterPro" id="IPR051257">
    <property type="entry name" value="Diverse_CBS-Domain"/>
</dbReference>
<dbReference type="Gene3D" id="3.10.580.10">
    <property type="entry name" value="CBS-domain"/>
    <property type="match status" value="1"/>
</dbReference>
<sequence>MRRTTVGDVMTRDVARVLPDTAFMEIVKLLAERRISGVPVIHPVDGRPLGVISETDLLAKEEYKSPELDRPSPAETWLRRRQRDKAEAFRAADLMTAPAVTVTLETTVIEAACLMDFHGYNRLPVVDRRGRLAGIVARSDLLKVFLRPDAEIREEISREVLEYYLRQDLNLLTVRVRDGVVELDGQVDRRSLIPVAVRLASAVEGVTRVVENMTFVDDTADAMRCDTDTNRGGLPDRSGLGGVD</sequence>
<keyword evidence="1 2" id="KW-0129">CBS domain</keyword>
<dbReference type="PIRSF" id="PIRSF036990">
    <property type="entry name" value="UCP036990_CBS_BON"/>
    <property type="match status" value="1"/>
</dbReference>
<dbReference type="SUPFAM" id="SSF54631">
    <property type="entry name" value="CBS-domain pair"/>
    <property type="match status" value="1"/>
</dbReference>
<dbReference type="PROSITE" id="PS51371">
    <property type="entry name" value="CBS"/>
    <property type="match status" value="2"/>
</dbReference>
<dbReference type="PANTHER" id="PTHR43080:SF29">
    <property type="entry name" value="OS02G0818000 PROTEIN"/>
    <property type="match status" value="1"/>
</dbReference>
<keyword evidence="6" id="KW-1185">Reference proteome</keyword>
<feature type="domain" description="BON" evidence="3">
    <location>
        <begin position="148"/>
        <end position="217"/>
    </location>
</feature>
<comment type="caution">
    <text evidence="5">The sequence shown here is derived from an EMBL/GenBank/DDBJ whole genome shotgun (WGS) entry which is preliminary data.</text>
</comment>
<feature type="domain" description="CBS" evidence="4">
    <location>
        <begin position="10"/>
        <end position="67"/>
    </location>
</feature>
<proteinExistence type="predicted"/>
<dbReference type="EMBL" id="BAAAUV010000001">
    <property type="protein sequence ID" value="GAA3194276.1"/>
    <property type="molecule type" value="Genomic_DNA"/>
</dbReference>
<dbReference type="RefSeq" id="WP_344821414.1">
    <property type="nucleotide sequence ID" value="NZ_BAAAUV010000001.1"/>
</dbReference>
<dbReference type="InterPro" id="IPR007055">
    <property type="entry name" value="BON_dom"/>
</dbReference>
<evidence type="ECO:0000256" key="2">
    <source>
        <dbReference type="PROSITE-ProRule" id="PRU00703"/>
    </source>
</evidence>
<evidence type="ECO:0000313" key="6">
    <source>
        <dbReference type="Proteomes" id="UP001501237"/>
    </source>
</evidence>
<dbReference type="InterPro" id="IPR017080">
    <property type="entry name" value="UCP036990_CBS_BON"/>
</dbReference>